<dbReference type="RefSeq" id="WP_345493001.1">
    <property type="nucleotide sequence ID" value="NZ_BAABJM010000001.1"/>
</dbReference>
<accession>A0ABP9JRJ4</accession>
<evidence type="ECO:0000256" key="1">
    <source>
        <dbReference type="SAM" id="Phobius"/>
    </source>
</evidence>
<keyword evidence="1" id="KW-1133">Transmembrane helix</keyword>
<keyword evidence="1" id="KW-0812">Transmembrane</keyword>
<keyword evidence="1" id="KW-0472">Membrane</keyword>
<gene>
    <name evidence="2" type="ORF">GCM10023318_01650</name>
</gene>
<name>A0ABP9JRJ4_9NOCA</name>
<organism evidence="2 3">
    <name type="scientific">Nocardia callitridis</name>
    <dbReference type="NCBI Taxonomy" id="648753"/>
    <lineage>
        <taxon>Bacteria</taxon>
        <taxon>Bacillati</taxon>
        <taxon>Actinomycetota</taxon>
        <taxon>Actinomycetes</taxon>
        <taxon>Mycobacteriales</taxon>
        <taxon>Nocardiaceae</taxon>
        <taxon>Nocardia</taxon>
    </lineage>
</organism>
<keyword evidence="3" id="KW-1185">Reference proteome</keyword>
<dbReference type="Proteomes" id="UP001500603">
    <property type="component" value="Unassembled WGS sequence"/>
</dbReference>
<dbReference type="EMBL" id="BAABJM010000001">
    <property type="protein sequence ID" value="GAA5041991.1"/>
    <property type="molecule type" value="Genomic_DNA"/>
</dbReference>
<feature type="transmembrane region" description="Helical" evidence="1">
    <location>
        <begin position="97"/>
        <end position="116"/>
    </location>
</feature>
<proteinExistence type="predicted"/>
<evidence type="ECO:0000313" key="3">
    <source>
        <dbReference type="Proteomes" id="UP001500603"/>
    </source>
</evidence>
<feature type="transmembrane region" description="Helical" evidence="1">
    <location>
        <begin position="128"/>
        <end position="149"/>
    </location>
</feature>
<evidence type="ECO:0000313" key="2">
    <source>
        <dbReference type="EMBL" id="GAA5041991.1"/>
    </source>
</evidence>
<sequence length="165" mass="18153">MANTTALEDTFLAADDPAWGDERAREEFYRGSTIALCATIYGCYVIAIVAAALDARPVSLLIFVLPSLTTLLLYRYCARRGIDVRALLKRFAPRRRWTAYLTTYPLIVAWLVVFLWPMVASDSLPQSLFGAVVGGAVGAAVAAGTVKLVQRRARAKDIPEDDHFD</sequence>
<feature type="transmembrane region" description="Helical" evidence="1">
    <location>
        <begin position="58"/>
        <end position="76"/>
    </location>
</feature>
<protein>
    <submittedName>
        <fullName evidence="2">Uncharacterized protein</fullName>
    </submittedName>
</protein>
<comment type="caution">
    <text evidence="2">The sequence shown here is derived from an EMBL/GenBank/DDBJ whole genome shotgun (WGS) entry which is preliminary data.</text>
</comment>
<reference evidence="3" key="1">
    <citation type="journal article" date="2019" name="Int. J. Syst. Evol. Microbiol.">
        <title>The Global Catalogue of Microorganisms (GCM) 10K type strain sequencing project: providing services to taxonomists for standard genome sequencing and annotation.</title>
        <authorList>
            <consortium name="The Broad Institute Genomics Platform"/>
            <consortium name="The Broad Institute Genome Sequencing Center for Infectious Disease"/>
            <person name="Wu L."/>
            <person name="Ma J."/>
        </authorList>
    </citation>
    <scope>NUCLEOTIDE SEQUENCE [LARGE SCALE GENOMIC DNA]</scope>
    <source>
        <strain evidence="3">JCM 18298</strain>
    </source>
</reference>
<feature type="transmembrane region" description="Helical" evidence="1">
    <location>
        <begin position="33"/>
        <end position="52"/>
    </location>
</feature>